<protein>
    <submittedName>
        <fullName evidence="3">Uncharacterized protein</fullName>
    </submittedName>
</protein>
<keyword evidence="4" id="KW-1185">Reference proteome</keyword>
<keyword evidence="2" id="KW-0472">Membrane</keyword>
<evidence type="ECO:0000256" key="2">
    <source>
        <dbReference type="SAM" id="Phobius"/>
    </source>
</evidence>
<dbReference type="PANTHER" id="PTHR37206:SF4">
    <property type="entry name" value="TRANSMEMBRANE PROTEIN"/>
    <property type="match status" value="1"/>
</dbReference>
<accession>A0A9D5HMN7</accession>
<organism evidence="3 4">
    <name type="scientific">Dioscorea zingiberensis</name>
    <dbReference type="NCBI Taxonomy" id="325984"/>
    <lineage>
        <taxon>Eukaryota</taxon>
        <taxon>Viridiplantae</taxon>
        <taxon>Streptophyta</taxon>
        <taxon>Embryophyta</taxon>
        <taxon>Tracheophyta</taxon>
        <taxon>Spermatophyta</taxon>
        <taxon>Magnoliopsida</taxon>
        <taxon>Liliopsida</taxon>
        <taxon>Dioscoreales</taxon>
        <taxon>Dioscoreaceae</taxon>
        <taxon>Dioscorea</taxon>
    </lineage>
</organism>
<proteinExistence type="predicted"/>
<reference evidence="3" key="1">
    <citation type="submission" date="2021-03" db="EMBL/GenBank/DDBJ databases">
        <authorList>
            <person name="Li Z."/>
            <person name="Yang C."/>
        </authorList>
    </citation>
    <scope>NUCLEOTIDE SEQUENCE</scope>
    <source>
        <strain evidence="3">Dzin_1.0</strain>
        <tissue evidence="3">Leaf</tissue>
    </source>
</reference>
<evidence type="ECO:0000256" key="1">
    <source>
        <dbReference type="SAM" id="MobiDB-lite"/>
    </source>
</evidence>
<keyword evidence="2" id="KW-0812">Transmembrane</keyword>
<evidence type="ECO:0000313" key="3">
    <source>
        <dbReference type="EMBL" id="KAJ0982066.1"/>
    </source>
</evidence>
<dbReference type="Proteomes" id="UP001085076">
    <property type="component" value="Miscellaneous, Linkage group lg02"/>
</dbReference>
<dbReference type="AlphaFoldDB" id="A0A9D5HMN7"/>
<feature type="region of interest" description="Disordered" evidence="1">
    <location>
        <begin position="60"/>
        <end position="86"/>
    </location>
</feature>
<gene>
    <name evidence="3" type="ORF">J5N97_010321</name>
</gene>
<dbReference type="PANTHER" id="PTHR37206">
    <property type="entry name" value="TRANSMEMBRANE PROTEIN"/>
    <property type="match status" value="1"/>
</dbReference>
<sequence length="248" mass="27420">MDGEGGDEPFSFAGAALSASVIGWEAVDSPPPTGEENGRGWEVVSSTFYNDWSIFPPSHHEGLHLRSDPDPHPYPPPDRDPEPSLPAVEGEEWVQRARRVSELARRFVARGVELFGGKLGCSGALWPYAAMAAAVAAVVLVRRRRRREKDLLLLLLQEKDQRINLLLHQISLMNEIIATRHQTYTFGGSSCYSLSPSGKDIDLELQQQCFSSLLSPISGGPLLDSKRNLIGINTAIFTRTGKWRVKMD</sequence>
<name>A0A9D5HMN7_9LILI</name>
<reference evidence="3" key="2">
    <citation type="journal article" date="2022" name="Hortic Res">
        <title>The genome of Dioscorea zingiberensis sheds light on the biosynthesis, origin and evolution of the medicinally important diosgenin saponins.</title>
        <authorList>
            <person name="Li Y."/>
            <person name="Tan C."/>
            <person name="Li Z."/>
            <person name="Guo J."/>
            <person name="Li S."/>
            <person name="Chen X."/>
            <person name="Wang C."/>
            <person name="Dai X."/>
            <person name="Yang H."/>
            <person name="Song W."/>
            <person name="Hou L."/>
            <person name="Xu J."/>
            <person name="Tong Z."/>
            <person name="Xu A."/>
            <person name="Yuan X."/>
            <person name="Wang W."/>
            <person name="Yang Q."/>
            <person name="Chen L."/>
            <person name="Sun Z."/>
            <person name="Wang K."/>
            <person name="Pan B."/>
            <person name="Chen J."/>
            <person name="Bao Y."/>
            <person name="Liu F."/>
            <person name="Qi X."/>
            <person name="Gang D.R."/>
            <person name="Wen J."/>
            <person name="Li J."/>
        </authorList>
    </citation>
    <scope>NUCLEOTIDE SEQUENCE</scope>
    <source>
        <strain evidence="3">Dzin_1.0</strain>
    </source>
</reference>
<dbReference type="EMBL" id="JAGGNH010000002">
    <property type="protein sequence ID" value="KAJ0982066.1"/>
    <property type="molecule type" value="Genomic_DNA"/>
</dbReference>
<feature type="compositionally biased region" description="Basic and acidic residues" evidence="1">
    <location>
        <begin position="60"/>
        <end position="82"/>
    </location>
</feature>
<feature type="transmembrane region" description="Helical" evidence="2">
    <location>
        <begin position="124"/>
        <end position="141"/>
    </location>
</feature>
<evidence type="ECO:0000313" key="4">
    <source>
        <dbReference type="Proteomes" id="UP001085076"/>
    </source>
</evidence>
<dbReference type="OrthoDB" id="734536at2759"/>
<keyword evidence="2" id="KW-1133">Transmembrane helix</keyword>
<comment type="caution">
    <text evidence="3">The sequence shown here is derived from an EMBL/GenBank/DDBJ whole genome shotgun (WGS) entry which is preliminary data.</text>
</comment>